<name>A0A0D0F9P5_9SPHI</name>
<proteinExistence type="predicted"/>
<evidence type="ECO:0000313" key="3">
    <source>
        <dbReference type="Proteomes" id="UP000032049"/>
    </source>
</evidence>
<accession>A0A0D0F9P5</accession>
<evidence type="ECO:0000313" key="2">
    <source>
        <dbReference type="EMBL" id="KIO78478.1"/>
    </source>
</evidence>
<feature type="domain" description="N-acetyltransferase" evidence="1">
    <location>
        <begin position="1"/>
        <end position="160"/>
    </location>
</feature>
<keyword evidence="3" id="KW-1185">Reference proteome</keyword>
<keyword evidence="2" id="KW-0808">Transferase</keyword>
<protein>
    <submittedName>
        <fullName evidence="2">GNAT family acetyltransferase</fullName>
    </submittedName>
</protein>
<dbReference type="GO" id="GO:0016747">
    <property type="term" value="F:acyltransferase activity, transferring groups other than amino-acyl groups"/>
    <property type="evidence" value="ECO:0007669"/>
    <property type="project" value="InterPro"/>
</dbReference>
<organism evidence="2 3">
    <name type="scientific">Pedobacter lusitanus</name>
    <dbReference type="NCBI Taxonomy" id="1503925"/>
    <lineage>
        <taxon>Bacteria</taxon>
        <taxon>Pseudomonadati</taxon>
        <taxon>Bacteroidota</taxon>
        <taxon>Sphingobacteriia</taxon>
        <taxon>Sphingobacteriales</taxon>
        <taxon>Sphingobacteriaceae</taxon>
        <taxon>Pedobacter</taxon>
    </lineage>
</organism>
<dbReference type="STRING" id="1503925.TH53_03465"/>
<dbReference type="RefSeq" id="WP_041878357.1">
    <property type="nucleotide sequence ID" value="NZ_CP157278.1"/>
</dbReference>
<dbReference type="PROSITE" id="PS51186">
    <property type="entry name" value="GNAT"/>
    <property type="match status" value="1"/>
</dbReference>
<evidence type="ECO:0000259" key="1">
    <source>
        <dbReference type="PROSITE" id="PS51186"/>
    </source>
</evidence>
<dbReference type="AlphaFoldDB" id="A0A0D0F9P5"/>
<dbReference type="SUPFAM" id="SSF55729">
    <property type="entry name" value="Acyl-CoA N-acyltransferases (Nat)"/>
    <property type="match status" value="1"/>
</dbReference>
<dbReference type="Pfam" id="PF00583">
    <property type="entry name" value="Acetyltransf_1"/>
    <property type="match status" value="1"/>
</dbReference>
<sequence>MEILNSTSKDIDAIFNLYDLATDHQKVMGAGLYWQGFERSLIQKEIDENRHYKIIVDGQLACTFCIAHNDPAIWKEKDQDPAVYIHRIATNPLLRGNSYVKHIVAWATQFAKDNQRSFIRMDTGSGNDRLNSYYISCGFNYLGVTQLDDVSSLPAHYKHGSFSLFEINVN</sequence>
<gene>
    <name evidence="2" type="ORF">TH53_03465</name>
</gene>
<comment type="caution">
    <text evidence="2">The sequence shown here is derived from an EMBL/GenBank/DDBJ whole genome shotgun (WGS) entry which is preliminary data.</text>
</comment>
<dbReference type="EMBL" id="JXRA01000013">
    <property type="protein sequence ID" value="KIO78478.1"/>
    <property type="molecule type" value="Genomic_DNA"/>
</dbReference>
<dbReference type="InterPro" id="IPR016181">
    <property type="entry name" value="Acyl_CoA_acyltransferase"/>
</dbReference>
<dbReference type="Proteomes" id="UP000032049">
    <property type="component" value="Unassembled WGS sequence"/>
</dbReference>
<dbReference type="OrthoDB" id="758560at2"/>
<reference evidence="2 3" key="1">
    <citation type="submission" date="2015-01" db="EMBL/GenBank/DDBJ databases">
        <title>Draft genome sequence of Pedobacter sp. NL19 isolated from sludge of an effluent treatment pond in an abandoned uranium mine.</title>
        <authorList>
            <person name="Santos T."/>
            <person name="Caetano T."/>
            <person name="Covas C."/>
            <person name="Cruz A."/>
            <person name="Mendo S."/>
        </authorList>
    </citation>
    <scope>NUCLEOTIDE SEQUENCE [LARGE SCALE GENOMIC DNA]</scope>
    <source>
        <strain evidence="2 3">NL19</strain>
    </source>
</reference>
<dbReference type="InterPro" id="IPR000182">
    <property type="entry name" value="GNAT_dom"/>
</dbReference>
<dbReference type="Gene3D" id="3.40.630.30">
    <property type="match status" value="1"/>
</dbReference>